<feature type="domain" description="DUF8206" evidence="5">
    <location>
        <begin position="1420"/>
        <end position="1499"/>
    </location>
</feature>
<reference evidence="6" key="1">
    <citation type="journal article" date="2023" name="Mol. Phylogenet. Evol.">
        <title>Genome-scale phylogeny and comparative genomics of the fungal order Sordariales.</title>
        <authorList>
            <person name="Hensen N."/>
            <person name="Bonometti L."/>
            <person name="Westerberg I."/>
            <person name="Brannstrom I.O."/>
            <person name="Guillou S."/>
            <person name="Cros-Aarteil S."/>
            <person name="Calhoun S."/>
            <person name="Haridas S."/>
            <person name="Kuo A."/>
            <person name="Mondo S."/>
            <person name="Pangilinan J."/>
            <person name="Riley R."/>
            <person name="LaButti K."/>
            <person name="Andreopoulos B."/>
            <person name="Lipzen A."/>
            <person name="Chen C."/>
            <person name="Yan M."/>
            <person name="Daum C."/>
            <person name="Ng V."/>
            <person name="Clum A."/>
            <person name="Steindorff A."/>
            <person name="Ohm R.A."/>
            <person name="Martin F."/>
            <person name="Silar P."/>
            <person name="Natvig D.O."/>
            <person name="Lalanne C."/>
            <person name="Gautier V."/>
            <person name="Ament-Velasquez S.L."/>
            <person name="Kruys A."/>
            <person name="Hutchinson M.I."/>
            <person name="Powell A.J."/>
            <person name="Barry K."/>
            <person name="Miller A.N."/>
            <person name="Grigoriev I.V."/>
            <person name="Debuchy R."/>
            <person name="Gladieux P."/>
            <person name="Hiltunen Thoren M."/>
            <person name="Johannesson H."/>
        </authorList>
    </citation>
    <scope>NUCLEOTIDE SEQUENCE</scope>
    <source>
        <strain evidence="6">CBS 560.94</strain>
    </source>
</reference>
<dbReference type="PANTHER" id="PTHR32046:SF11">
    <property type="entry name" value="IMMUNE-ASSOCIATED NUCLEOTIDE-BINDING PROTEIN 10-LIKE"/>
    <property type="match status" value="1"/>
</dbReference>
<dbReference type="SUPFAM" id="SSF52540">
    <property type="entry name" value="P-loop containing nucleoside triphosphate hydrolases"/>
    <property type="match status" value="1"/>
</dbReference>
<dbReference type="InterPro" id="IPR056072">
    <property type="entry name" value="SNTX_MACPF/CDC-like_dom"/>
</dbReference>
<dbReference type="InterPro" id="IPR056073">
    <property type="entry name" value="DUF7656"/>
</dbReference>
<evidence type="ECO:0000256" key="2">
    <source>
        <dbReference type="SAM" id="Phobius"/>
    </source>
</evidence>
<dbReference type="InterPro" id="IPR058519">
    <property type="entry name" value="DUF8206"/>
</dbReference>
<feature type="region of interest" description="Disordered" evidence="1">
    <location>
        <begin position="266"/>
        <end position="301"/>
    </location>
</feature>
<dbReference type="PANTHER" id="PTHR32046">
    <property type="entry name" value="G DOMAIN-CONTAINING PROTEIN"/>
    <property type="match status" value="1"/>
</dbReference>
<feature type="region of interest" description="Disordered" evidence="1">
    <location>
        <begin position="1"/>
        <end position="100"/>
    </location>
</feature>
<evidence type="ECO:0000313" key="6">
    <source>
        <dbReference type="EMBL" id="KAK3339104.1"/>
    </source>
</evidence>
<keyword evidence="2" id="KW-1133">Transmembrane helix</keyword>
<keyword evidence="7" id="KW-1185">Reference proteome</keyword>
<feature type="domain" description="DUF7656" evidence="4">
    <location>
        <begin position="903"/>
        <end position="1000"/>
    </location>
</feature>
<reference evidence="6" key="2">
    <citation type="submission" date="2023-06" db="EMBL/GenBank/DDBJ databases">
        <authorList>
            <consortium name="Lawrence Berkeley National Laboratory"/>
            <person name="Haridas S."/>
            <person name="Hensen N."/>
            <person name="Bonometti L."/>
            <person name="Westerberg I."/>
            <person name="Brannstrom I.O."/>
            <person name="Guillou S."/>
            <person name="Cros-Aarteil S."/>
            <person name="Calhoun S."/>
            <person name="Kuo A."/>
            <person name="Mondo S."/>
            <person name="Pangilinan J."/>
            <person name="Riley R."/>
            <person name="Labutti K."/>
            <person name="Andreopoulos B."/>
            <person name="Lipzen A."/>
            <person name="Chen C."/>
            <person name="Yanf M."/>
            <person name="Daum C."/>
            <person name="Ng V."/>
            <person name="Clum A."/>
            <person name="Steindorff A."/>
            <person name="Ohm R."/>
            <person name="Martin F."/>
            <person name="Silar P."/>
            <person name="Natvig D."/>
            <person name="Lalanne C."/>
            <person name="Gautier V."/>
            <person name="Ament-Velasquez S.L."/>
            <person name="Kruys A."/>
            <person name="Hutchinson M.I."/>
            <person name="Powell A.J."/>
            <person name="Barry K."/>
            <person name="Miller A.N."/>
            <person name="Grigoriev I.V."/>
            <person name="Debuchy R."/>
            <person name="Gladieux P."/>
            <person name="Thoren M.H."/>
            <person name="Johannesson H."/>
        </authorList>
    </citation>
    <scope>NUCLEOTIDE SEQUENCE</scope>
    <source>
        <strain evidence="6">CBS 560.94</strain>
    </source>
</reference>
<evidence type="ECO:0000259" key="4">
    <source>
        <dbReference type="Pfam" id="PF24676"/>
    </source>
</evidence>
<feature type="transmembrane region" description="Helical" evidence="2">
    <location>
        <begin position="334"/>
        <end position="356"/>
    </location>
</feature>
<accession>A0AAE0J8P0</accession>
<dbReference type="RefSeq" id="XP_062678464.1">
    <property type="nucleotide sequence ID" value="XM_062825737.1"/>
</dbReference>
<evidence type="ECO:0000313" key="7">
    <source>
        <dbReference type="Proteomes" id="UP001278500"/>
    </source>
</evidence>
<feature type="compositionally biased region" description="Low complexity" evidence="1">
    <location>
        <begin position="266"/>
        <end position="297"/>
    </location>
</feature>
<evidence type="ECO:0000256" key="1">
    <source>
        <dbReference type="SAM" id="MobiDB-lite"/>
    </source>
</evidence>
<evidence type="ECO:0008006" key="8">
    <source>
        <dbReference type="Google" id="ProtNLM"/>
    </source>
</evidence>
<dbReference type="Pfam" id="PF24676">
    <property type="entry name" value="DUF7656"/>
    <property type="match status" value="1"/>
</dbReference>
<protein>
    <recommendedName>
        <fullName evidence="8">G domain-containing protein</fullName>
    </recommendedName>
</protein>
<gene>
    <name evidence="6" type="ORF">B0H65DRAFT_445329</name>
</gene>
<keyword evidence="2" id="KW-0812">Transmembrane</keyword>
<feature type="compositionally biased region" description="Polar residues" evidence="1">
    <location>
        <begin position="39"/>
        <end position="58"/>
    </location>
</feature>
<dbReference type="Pfam" id="PF26633">
    <property type="entry name" value="DUF8206"/>
    <property type="match status" value="1"/>
</dbReference>
<sequence>MLHAALAAAQLSGPGDDGTPSRDNVLTAKAEGGGPAAVTPSSLHTDYSSLNTISNPDTTAKVDPNTAVETPIPNNPPDSEAGLPVGSTGGGSPQFLESNQPAPVPVPVLEPVQSEIAPPEVFAQIPELAASPATETAGIVTSDSPGSTIATTPLVTPNQPTPFASVPVESLTQTPTVTPSPAEATKAAILAVPDSSSQVSVSDIQSPSASISDPNPSSLSSASPSATAVTTETAIPAAPSTTFLSVITSSTTDPALGFIAFATDSSASSSLPSSLTTTPSPAPSSSSLSSTTSTSTTDQPAMASNTAIDAASLQPATTSYPHSSNEYLSSQAKVAIALVSVVGVLAVMAVIGYVLWHMRMRDARLERNRRAALARGVGGAGKGGNGVAQRHKRNLSVEEKMKQTLEREHDVPLDIGKLQAEEHGNPTDGRAVNRFSTIRESSEESEDSQGSGNQQRFYRNNEPLAVMAAPMPLGEDSDGMAMAGQKEFHLVHIILSIYTTAKMASPVVTRPALGFEVDLGKLYDSRTDTFLPHSLFKETPANAVDSKAKVNSTAKLSKATTFRQKLADLGIGTELGASILAGLSPIDGCGLYLTDHHKSPGDVAHSSLHYTITTVDEELNLTASGVKDLIIPDVLDSANATHVVTGITWGAQFIVTARTKADDPTQLARLQQCLDKELECLLQAALEATHVIEFSSTELVQYGPSKEIVQYDDGNGIFHDSTLSVLDNGLTGDSRPLAAPSSTAFIYDLRSRLHATNDAKGKPIQYTLMPVSLLSMLRLIDIQHQPVIHQPNVDYLTYFIQFLDDWADAQQKFNNYVARCNECPTAIPPDHLRLIVSKLRPVKTDEFAFKASFAEALKDVRYGKANEDSLRDLLVGVEGSELSPEKLRSIAIHRGTLDFKDQMSSLGATYIGYGSTSPTTILSRGNFDDAFVLNFNSSLRNSPEWDETIHLFEELSSFQGNRILLLAVDCDAAGHLLDKVFISQYRSGRVFIEDLLEHRKILASNCIMQYDQEWLDSSVNTKPVQRRPVKVPCPRQGCDQTLHCQWICALCRSLVEYGHVDDRLYCDCGATPFDHWDFKCQDRRHGSRWTRYERPVLSQLLNNLKPFDELNILVLGETGVGKSTWINAFVNYLSYDTLEDALQADDLKWVIPCSFSTQLKDDSDGRGKFVQKDIKIGSSKSEHDGARGQSATQSTAVYTVDIDNTRVRLIDTPGIGDTRGLEQDNKNMADILHVLRTYKQLHGILILLKPNASRLTVMFRFCIKQLLTQLHRNAATNIVFGFTNTRGSNYKPGDTFKPLEALLATTPRFRYLAAQKKGIDMGLIEDNMRSWEYSIAECKRLVKYVGELAPHNVRSTINLNETRDLIIKLTEPMALIAQKIASSIAVNNDQIKELQSAKLSRDELEKSLYVQRESVESYEVDAPRTICTHHDCVEVRSDFQGRDETVVVYKQMCHKPCGLGNQVKRNTKGDDALKDCWAILDSGFCKICGHHYMDHMHILRLSIHDLQDLIKWATKLELKQKAIDMREEAVAEFELEYAQVQEAAIQFGFFLKRHAIEPYNDATIEYVDHLINQERLKIKSGGKKDTLDMLEKYRAEHIQKVKVLTEAMDRGDSDRVGVRQLIDSLYGLPHFGEDLRKIVTVNEKAAEGSFRERSYNVSAGSHWKGTSKKLTARRKKEESRLMTMSNRFAPLASMSGHGHVTAGYPYEVVHVSNEGRLRSEGSQVPHHEVVHVSHEGRLGGERDPTAMEVDSHWDPTVAIRLQASRLARFLGFGGNASG</sequence>
<evidence type="ECO:0000259" key="3">
    <source>
        <dbReference type="Pfam" id="PF24674"/>
    </source>
</evidence>
<organism evidence="6 7">
    <name type="scientific">Neurospora tetraspora</name>
    <dbReference type="NCBI Taxonomy" id="94610"/>
    <lineage>
        <taxon>Eukaryota</taxon>
        <taxon>Fungi</taxon>
        <taxon>Dikarya</taxon>
        <taxon>Ascomycota</taxon>
        <taxon>Pezizomycotina</taxon>
        <taxon>Sordariomycetes</taxon>
        <taxon>Sordariomycetidae</taxon>
        <taxon>Sordariales</taxon>
        <taxon>Sordariaceae</taxon>
        <taxon>Neurospora</taxon>
    </lineage>
</organism>
<feature type="region of interest" description="Disordered" evidence="1">
    <location>
        <begin position="196"/>
        <end position="225"/>
    </location>
</feature>
<proteinExistence type="predicted"/>
<dbReference type="Gene3D" id="3.40.50.300">
    <property type="entry name" value="P-loop containing nucleotide triphosphate hydrolases"/>
    <property type="match status" value="1"/>
</dbReference>
<name>A0AAE0J8P0_9PEZI</name>
<dbReference type="InterPro" id="IPR027417">
    <property type="entry name" value="P-loop_NTPase"/>
</dbReference>
<dbReference type="EMBL" id="JAUEPP010000007">
    <property type="protein sequence ID" value="KAK3339104.1"/>
    <property type="molecule type" value="Genomic_DNA"/>
</dbReference>
<comment type="caution">
    <text evidence="6">The sequence shown here is derived from an EMBL/GenBank/DDBJ whole genome shotgun (WGS) entry which is preliminary data.</text>
</comment>
<dbReference type="GeneID" id="87862891"/>
<dbReference type="Pfam" id="PF24674">
    <property type="entry name" value="MACPF_SNTX"/>
    <property type="match status" value="1"/>
</dbReference>
<evidence type="ECO:0000259" key="5">
    <source>
        <dbReference type="Pfam" id="PF26633"/>
    </source>
</evidence>
<feature type="domain" description="SNTX MACPF/CDC-like" evidence="3">
    <location>
        <begin position="509"/>
        <end position="778"/>
    </location>
</feature>
<dbReference type="Proteomes" id="UP001278500">
    <property type="component" value="Unassembled WGS sequence"/>
</dbReference>
<keyword evidence="2" id="KW-0472">Membrane</keyword>